<evidence type="ECO:0000313" key="6">
    <source>
        <dbReference type="RefSeq" id="XP_008237273.1"/>
    </source>
</evidence>
<dbReference type="InterPro" id="IPR002156">
    <property type="entry name" value="RNaseH_domain"/>
</dbReference>
<evidence type="ECO:0000256" key="2">
    <source>
        <dbReference type="SAM" id="MobiDB-lite"/>
    </source>
</evidence>
<dbReference type="InterPro" id="IPR036397">
    <property type="entry name" value="RNaseH_sf"/>
</dbReference>
<dbReference type="CDD" id="cd01650">
    <property type="entry name" value="RT_nLTR_like"/>
    <property type="match status" value="1"/>
</dbReference>
<dbReference type="RefSeq" id="XP_008237273.1">
    <property type="nucleotide sequence ID" value="XM_008239051.1"/>
</dbReference>
<dbReference type="SUPFAM" id="SSF56672">
    <property type="entry name" value="DNA/RNA polymerases"/>
    <property type="match status" value="1"/>
</dbReference>
<evidence type="ECO:0000313" key="5">
    <source>
        <dbReference type="Proteomes" id="UP000694861"/>
    </source>
</evidence>
<keyword evidence="1" id="KW-0479">Metal-binding</keyword>
<dbReference type="Proteomes" id="UP000694861">
    <property type="component" value="Linkage group LG6"/>
</dbReference>
<proteinExistence type="predicted"/>
<dbReference type="GeneID" id="103336015"/>
<dbReference type="CDD" id="cd06222">
    <property type="entry name" value="RNase_H_like"/>
    <property type="match status" value="1"/>
</dbReference>
<dbReference type="SUPFAM" id="SSF53098">
    <property type="entry name" value="Ribonuclease H-like"/>
    <property type="match status" value="1"/>
</dbReference>
<reference evidence="5" key="1">
    <citation type="journal article" date="2012" name="Nat. Commun.">
        <title>The genome of Prunus mume.</title>
        <authorList>
            <person name="Zhang Q."/>
            <person name="Chen W."/>
            <person name="Sun L."/>
            <person name="Zhao F."/>
            <person name="Huang B."/>
            <person name="Yang W."/>
            <person name="Tao Y."/>
            <person name="Wang J."/>
            <person name="Yuan Z."/>
            <person name="Fan G."/>
            <person name="Xing Z."/>
            <person name="Han C."/>
            <person name="Pan H."/>
            <person name="Zhong X."/>
            <person name="Shi W."/>
            <person name="Liang X."/>
            <person name="Du D."/>
            <person name="Sun F."/>
            <person name="Xu Z."/>
            <person name="Hao R."/>
            <person name="Lv T."/>
            <person name="Lv Y."/>
            <person name="Zheng Z."/>
            <person name="Sun M."/>
            <person name="Luo L."/>
            <person name="Cai M."/>
            <person name="Gao Y."/>
            <person name="Wang J."/>
            <person name="Yin Y."/>
            <person name="Xu X."/>
            <person name="Cheng T."/>
            <person name="Wang J."/>
        </authorList>
    </citation>
    <scope>NUCLEOTIDE SEQUENCE [LARGE SCALE GENOMIC DNA]</scope>
</reference>
<dbReference type="InterPro" id="IPR025558">
    <property type="entry name" value="DUF4283"/>
</dbReference>
<accession>A0ABM0PBQ9</accession>
<protein>
    <submittedName>
        <fullName evidence="6">Uncharacterized protein LOC103336015</fullName>
    </submittedName>
</protein>
<dbReference type="Pfam" id="PF13456">
    <property type="entry name" value="RVT_3"/>
    <property type="match status" value="1"/>
</dbReference>
<dbReference type="Pfam" id="PF13966">
    <property type="entry name" value="zf-RVT"/>
    <property type="match status" value="1"/>
</dbReference>
<dbReference type="Gene3D" id="3.30.420.10">
    <property type="entry name" value="Ribonuclease H-like superfamily/Ribonuclease H"/>
    <property type="match status" value="1"/>
</dbReference>
<dbReference type="InterPro" id="IPR025836">
    <property type="entry name" value="Zn_knuckle_CX2CX4HX4C"/>
</dbReference>
<dbReference type="Pfam" id="PF14111">
    <property type="entry name" value="DUF4283"/>
    <property type="match status" value="1"/>
</dbReference>
<feature type="region of interest" description="Disordered" evidence="2">
    <location>
        <begin position="423"/>
        <end position="442"/>
    </location>
</feature>
<dbReference type="InterPro" id="IPR000477">
    <property type="entry name" value="RT_dom"/>
</dbReference>
<dbReference type="InterPro" id="IPR044730">
    <property type="entry name" value="RNase_H-like_dom_plant"/>
</dbReference>
<feature type="domain" description="Reverse transcriptase" evidence="4">
    <location>
        <begin position="873"/>
        <end position="1143"/>
    </location>
</feature>
<dbReference type="PROSITE" id="PS50158">
    <property type="entry name" value="ZF_CCHC"/>
    <property type="match status" value="1"/>
</dbReference>
<feature type="region of interest" description="Disordered" evidence="2">
    <location>
        <begin position="263"/>
        <end position="306"/>
    </location>
</feature>
<dbReference type="Pfam" id="PF14392">
    <property type="entry name" value="zf-CCHC_4"/>
    <property type="match status" value="1"/>
</dbReference>
<feature type="domain" description="CCHC-type" evidence="3">
    <location>
        <begin position="210"/>
        <end position="223"/>
    </location>
</feature>
<dbReference type="InterPro" id="IPR026960">
    <property type="entry name" value="RVT-Znf"/>
</dbReference>
<gene>
    <name evidence="6" type="primary">LOC103336015</name>
</gene>
<dbReference type="InterPro" id="IPR001878">
    <property type="entry name" value="Znf_CCHC"/>
</dbReference>
<evidence type="ECO:0000259" key="3">
    <source>
        <dbReference type="PROSITE" id="PS50158"/>
    </source>
</evidence>
<dbReference type="InterPro" id="IPR036691">
    <property type="entry name" value="Endo/exonu/phosph_ase_sf"/>
</dbReference>
<organism evidence="5 6">
    <name type="scientific">Prunus mume</name>
    <name type="common">Japanese apricot</name>
    <name type="synonym">Armeniaca mume</name>
    <dbReference type="NCBI Taxonomy" id="102107"/>
    <lineage>
        <taxon>Eukaryota</taxon>
        <taxon>Viridiplantae</taxon>
        <taxon>Streptophyta</taxon>
        <taxon>Embryophyta</taxon>
        <taxon>Tracheophyta</taxon>
        <taxon>Spermatophyta</taxon>
        <taxon>Magnoliopsida</taxon>
        <taxon>eudicotyledons</taxon>
        <taxon>Gunneridae</taxon>
        <taxon>Pentapetalae</taxon>
        <taxon>rosids</taxon>
        <taxon>fabids</taxon>
        <taxon>Rosales</taxon>
        <taxon>Rosaceae</taxon>
        <taxon>Amygdaloideae</taxon>
        <taxon>Amygdaleae</taxon>
        <taxon>Prunus</taxon>
    </lineage>
</organism>
<evidence type="ECO:0000256" key="1">
    <source>
        <dbReference type="PROSITE-ProRule" id="PRU00047"/>
    </source>
</evidence>
<evidence type="ECO:0000259" key="4">
    <source>
        <dbReference type="PROSITE" id="PS50878"/>
    </source>
</evidence>
<reference evidence="6" key="2">
    <citation type="submission" date="2025-08" db="UniProtKB">
        <authorList>
            <consortium name="RefSeq"/>
        </authorList>
    </citation>
    <scope>IDENTIFICATION</scope>
</reference>
<dbReference type="PANTHER" id="PTHR33116:SF86">
    <property type="entry name" value="REVERSE TRANSCRIPTASE DOMAIN-CONTAINING PROTEIN"/>
    <property type="match status" value="1"/>
</dbReference>
<dbReference type="Gene3D" id="3.60.10.10">
    <property type="entry name" value="Endonuclease/exonuclease/phosphatase"/>
    <property type="match status" value="1"/>
</dbReference>
<sequence length="1765" mass="198698">MVLEDFESSFERQLDLTDRERVGVVIGSAAVSDRFVGFPYSLVAKIVSQQEVHCDNFIKTFTSLWKGSDEVSIKEIAHNRFWVRFVYDRDRQRVLDMEPWTFRRSLILLAAVAEEDCIHTMTLTHGTFWLQIHGVPGFCMTVAVANAIGSTVGEVIRVDNRDGQDCVGRFIRVRVRADVRLPLMRRTPVTFPEVGEKIIEFRYEYLPEYCFACGCLGHPTQDCVKKHEALRGKLNPKDLAIFTSAFEGLEGVINLWGKPIRSSARRHGSSHMERKNGREGSRGHSWRASRHDSEEAMDTASSPFELRQRREAFPSSPGIAPMTGCRSTDDAGIGGISPSVAGVIDLVLVQDVNLGVKSTPSALDQRGTGTVVPVAGIPSVSMDPSRPVQVSVDPVGGDTNEVIAQTSDPFNFMPIIEKTARKVTGRGRGRPRRVAEPSRSGIQGVSAPYLKRKHLADHLGVDGSEKEVNGDLGKRRLCVNMPIIQAEETSLEGSPRSQCFYGHPDQTQRHHSWELLRRLGRVDLGPWLCCGDFNEVMECNEKSGSRLRRDAQMEDFKMAITDCCLFQFEFTGYPFTWSNKRKDTAHVEARLDRGFGNLALLQHWGNFTSHHLVAFSSDHHPILIASDGPHGDKARGPRGRRRFQFEEVWTKEVDCEEVVRHSWQNAVSPLSNIDNCASNLSRWSAEKGGQVPKKVKELRLRLASLQSDEPSTQTFHNRSLIETELDTCLEQEEIYWHQRSRVHWLQHGDRNTSFFHKQATSRRKKNALVGILDENDRWQREYDKIGGVFVEFFTNLFTSDMGVADVEVFSAVQARVSSRSYHNLLLPYSRDEIEVALNSIGPTKAPGPDGMPALFYQKYWSIVGPEVSDLCLRVLNGSDGVNDFNHTLVALIPKVHSPTRVSEYRPISLCNVLYKIISKTLANRLKKVLPEVISEFQSAFIPNRMILDNVLAAFETVHCLKRRGKTGKKKLILKLDMAKAYDRVEWQFLEQMLRTMGFPIRFIQLIMGCVTTVSYSLLIQGRPFGRIIPSRGLRQGDPISPYLFLIVAEAFSALLQQAERDSRLHGVSIAPSAPSINHLFFADDSLLFCNAGTTEALELKRIFGVYELASGQKVNLGKSALCFSPSTPRVLQDDIRQLLNVTLVPCHERYLGLPTIVGKDKKKLFRTVKDRVWNKVNGWQGKLLSKAGKEVLIKSVCQAIPSYSMSVFRLPVGLCREIESIIAKFWWSKNDGRGIHWKKWSFMCQHKSDGGLGFRELTSFNQALLCKQGWRLLEFPHSLIARMLKARYFPNSDFLAASSGSLPSFTWQSLLWGRDLLRLGLRWRIGDGRLVNIYGDPWVPYDRFFTIQSIPTLPATSRVCDLFTASGGWDVGKVFATFSFPEAEAILSIPLMGDNLDRRIWNFTKNGRYSVKSGYWAALEYKRLEELSAGTVAGPSSSSLKSWKHLWKLKVPQKILHLLWRVAQDILPSKEVLFRRRITQGEVCCRCFAPRETTLHALVGCVVCLQVWEALDFPRDFLLPTVADVGTWMDAAWSIIPPDKQSLFAFTVWVLWNERNGVLFGSQPTPSGVLVQRAKDYDAEFKRYSAANHRSLSSLVRDIKWRPPTGNCFKLNVDGATDMETGARGAGAIVRDSHGNLVGALAMRAPSRISVLATELYALKVGISFALDVSLLPLEIEYDSLQAVSMVNSEEECLAAEGGLVDGVRRLLVRSASTAVRHVPRQANKAAHRIARFSLRDQSLSIWLDVGPLWLMDAVYDDWHEPTVV</sequence>
<dbReference type="PANTHER" id="PTHR33116">
    <property type="entry name" value="REVERSE TRANSCRIPTASE ZINC-BINDING DOMAIN-CONTAINING PROTEIN-RELATED-RELATED"/>
    <property type="match status" value="1"/>
</dbReference>
<feature type="compositionally biased region" description="Basic and acidic residues" evidence="2">
    <location>
        <begin position="270"/>
        <end position="282"/>
    </location>
</feature>
<dbReference type="SUPFAM" id="SSF56219">
    <property type="entry name" value="DNase I-like"/>
    <property type="match status" value="1"/>
</dbReference>
<keyword evidence="5" id="KW-1185">Reference proteome</keyword>
<dbReference type="InterPro" id="IPR043502">
    <property type="entry name" value="DNA/RNA_pol_sf"/>
</dbReference>
<name>A0ABM0PBQ9_PRUMU</name>
<keyword evidence="1" id="KW-0862">Zinc</keyword>
<dbReference type="InterPro" id="IPR012337">
    <property type="entry name" value="RNaseH-like_sf"/>
</dbReference>
<keyword evidence="1" id="KW-0863">Zinc-finger</keyword>
<dbReference type="PROSITE" id="PS50878">
    <property type="entry name" value="RT_POL"/>
    <property type="match status" value="1"/>
</dbReference>
<feature type="compositionally biased region" description="Basic residues" evidence="2">
    <location>
        <begin position="423"/>
        <end position="432"/>
    </location>
</feature>
<dbReference type="Pfam" id="PF00078">
    <property type="entry name" value="RVT_1"/>
    <property type="match status" value="1"/>
</dbReference>